<dbReference type="EMBL" id="LSYS01000424">
    <property type="protein sequence ID" value="OPJ90287.1"/>
    <property type="molecule type" value="Genomic_DNA"/>
</dbReference>
<dbReference type="STRING" id="372326.A0A1V4L261"/>
<dbReference type="InterPro" id="IPR029032">
    <property type="entry name" value="AhpD-like"/>
</dbReference>
<dbReference type="OrthoDB" id="8893106at2759"/>
<organism evidence="1 2">
    <name type="scientific">Patagioenas fasciata monilis</name>
    <dbReference type="NCBI Taxonomy" id="372326"/>
    <lineage>
        <taxon>Eukaryota</taxon>
        <taxon>Metazoa</taxon>
        <taxon>Chordata</taxon>
        <taxon>Craniata</taxon>
        <taxon>Vertebrata</taxon>
        <taxon>Euteleostomi</taxon>
        <taxon>Archelosauria</taxon>
        <taxon>Archosauria</taxon>
        <taxon>Dinosauria</taxon>
        <taxon>Saurischia</taxon>
        <taxon>Theropoda</taxon>
        <taxon>Coelurosauria</taxon>
        <taxon>Aves</taxon>
        <taxon>Neognathae</taxon>
        <taxon>Neoaves</taxon>
        <taxon>Columbimorphae</taxon>
        <taxon>Columbiformes</taxon>
        <taxon>Columbidae</taxon>
        <taxon>Patagioenas</taxon>
    </lineage>
</organism>
<dbReference type="InterPro" id="IPR029179">
    <property type="entry name" value="TOMM5_metazoa"/>
</dbReference>
<dbReference type="PANTHER" id="PTHR28436">
    <property type="entry name" value="MITOCHONDRIAL IMPORT RECEPTOR SUBUNIT TOM5 HOMOLOG"/>
    <property type="match status" value="1"/>
</dbReference>
<dbReference type="GO" id="GO:0005742">
    <property type="term" value="C:mitochondrial outer membrane translocase complex"/>
    <property type="evidence" value="ECO:0007669"/>
    <property type="project" value="InterPro"/>
</dbReference>
<keyword evidence="2" id="KW-1185">Reference proteome</keyword>
<sequence>MFRIEGLGPKLDPEELRRRMRRDVLTSTGFLPNVFKALSHRPAEFRAFFSCYDAVMNKDSGTAHTATSELPSPQCGKCCRGRF</sequence>
<protein>
    <submittedName>
        <fullName evidence="1">Mitochondrial import receptor subunit TOM5-like protein</fullName>
    </submittedName>
</protein>
<comment type="caution">
    <text evidence="1">The sequence shown here is derived from an EMBL/GenBank/DDBJ whole genome shotgun (WGS) entry which is preliminary data.</text>
</comment>
<dbReference type="Proteomes" id="UP000190648">
    <property type="component" value="Unassembled WGS sequence"/>
</dbReference>
<dbReference type="Gene3D" id="1.20.5.810">
    <property type="entry name" value="AhpD-like"/>
    <property type="match status" value="1"/>
</dbReference>
<name>A0A1V4L261_PATFA</name>
<keyword evidence="1" id="KW-0675">Receptor</keyword>
<dbReference type="PANTHER" id="PTHR28436:SF1">
    <property type="entry name" value="MITOCHONDRIAL IMPORT RECEPTOR SUBUNIT TOM5 HOMOLOG"/>
    <property type="match status" value="1"/>
</dbReference>
<proteinExistence type="predicted"/>
<accession>A0A1V4L261</accession>
<evidence type="ECO:0000313" key="1">
    <source>
        <dbReference type="EMBL" id="OPJ90287.1"/>
    </source>
</evidence>
<dbReference type="SUPFAM" id="SSF69118">
    <property type="entry name" value="AhpD-like"/>
    <property type="match status" value="1"/>
</dbReference>
<dbReference type="AlphaFoldDB" id="A0A1V4L261"/>
<evidence type="ECO:0000313" key="2">
    <source>
        <dbReference type="Proteomes" id="UP000190648"/>
    </source>
</evidence>
<reference evidence="1 2" key="1">
    <citation type="submission" date="2016-02" db="EMBL/GenBank/DDBJ databases">
        <title>Band-tailed pigeon sequencing and assembly.</title>
        <authorList>
            <person name="Soares A.E."/>
            <person name="Novak B.J."/>
            <person name="Rice E.S."/>
            <person name="O'Connell B."/>
            <person name="Chang D."/>
            <person name="Weber S."/>
            <person name="Shapiro B."/>
        </authorList>
    </citation>
    <scope>NUCLEOTIDE SEQUENCE [LARGE SCALE GENOMIC DNA]</scope>
    <source>
        <strain evidence="1">BTP2013</strain>
        <tissue evidence="1">Blood</tissue>
    </source>
</reference>
<gene>
    <name evidence="1" type="primary">TOMM5</name>
    <name evidence="1" type="ORF">AV530_000256</name>
</gene>